<name>R7ZV77_9BACT</name>
<organism evidence="1 2">
    <name type="scientific">Lunatimonas lonarensis</name>
    <dbReference type="NCBI Taxonomy" id="1232681"/>
    <lineage>
        <taxon>Bacteria</taxon>
        <taxon>Pseudomonadati</taxon>
        <taxon>Bacteroidota</taxon>
        <taxon>Cytophagia</taxon>
        <taxon>Cytophagales</taxon>
        <taxon>Cyclobacteriaceae</taxon>
    </lineage>
</organism>
<dbReference type="AlphaFoldDB" id="R7ZV77"/>
<dbReference type="EMBL" id="AQHR01000044">
    <property type="protein sequence ID" value="EON77987.1"/>
    <property type="molecule type" value="Genomic_DNA"/>
</dbReference>
<keyword evidence="2" id="KW-1185">Reference proteome</keyword>
<proteinExistence type="predicted"/>
<gene>
    <name evidence="1" type="ORF">ADIS_1526</name>
</gene>
<reference evidence="1 2" key="1">
    <citation type="submission" date="2013-02" db="EMBL/GenBank/DDBJ databases">
        <title>A novel strain isolated from Lonar lake, Maharashtra, India.</title>
        <authorList>
            <person name="Singh A."/>
        </authorList>
    </citation>
    <scope>NUCLEOTIDE SEQUENCE [LARGE SCALE GENOMIC DNA]</scope>
    <source>
        <strain evidence="1 2">AK24</strain>
    </source>
</reference>
<evidence type="ECO:0000313" key="1">
    <source>
        <dbReference type="EMBL" id="EON77987.1"/>
    </source>
</evidence>
<comment type="caution">
    <text evidence="1">The sequence shown here is derived from an EMBL/GenBank/DDBJ whole genome shotgun (WGS) entry which is preliminary data.</text>
</comment>
<evidence type="ECO:0000313" key="2">
    <source>
        <dbReference type="Proteomes" id="UP000013909"/>
    </source>
</evidence>
<accession>R7ZV77</accession>
<dbReference type="Proteomes" id="UP000013909">
    <property type="component" value="Unassembled WGS sequence"/>
</dbReference>
<protein>
    <submittedName>
        <fullName evidence="1">Uncharacterized protein</fullName>
    </submittedName>
</protein>
<sequence>MNRTAGFRYPKGIDRCFFRIVGFFSICKEGEVAHTRILFFVFAYD</sequence>